<dbReference type="AlphaFoldDB" id="A0A4Y2RUH5"/>
<proteinExistence type="predicted"/>
<dbReference type="EMBL" id="BGPR01018249">
    <property type="protein sequence ID" value="GBN78630.1"/>
    <property type="molecule type" value="Genomic_DNA"/>
</dbReference>
<gene>
    <name evidence="1" type="ORF">AVEN_271232_1</name>
</gene>
<evidence type="ECO:0000313" key="1">
    <source>
        <dbReference type="EMBL" id="GBN78630.1"/>
    </source>
</evidence>
<reference evidence="1 2" key="1">
    <citation type="journal article" date="2019" name="Sci. Rep.">
        <title>Orb-weaving spider Araneus ventricosus genome elucidates the spidroin gene catalogue.</title>
        <authorList>
            <person name="Kono N."/>
            <person name="Nakamura H."/>
            <person name="Ohtoshi R."/>
            <person name="Moran D.A.P."/>
            <person name="Shinohara A."/>
            <person name="Yoshida Y."/>
            <person name="Fujiwara M."/>
            <person name="Mori M."/>
            <person name="Tomita M."/>
            <person name="Arakawa K."/>
        </authorList>
    </citation>
    <scope>NUCLEOTIDE SEQUENCE [LARGE SCALE GENOMIC DNA]</scope>
</reference>
<organism evidence="1 2">
    <name type="scientific">Araneus ventricosus</name>
    <name type="common">Orbweaver spider</name>
    <name type="synonym">Epeira ventricosa</name>
    <dbReference type="NCBI Taxonomy" id="182803"/>
    <lineage>
        <taxon>Eukaryota</taxon>
        <taxon>Metazoa</taxon>
        <taxon>Ecdysozoa</taxon>
        <taxon>Arthropoda</taxon>
        <taxon>Chelicerata</taxon>
        <taxon>Arachnida</taxon>
        <taxon>Araneae</taxon>
        <taxon>Araneomorphae</taxon>
        <taxon>Entelegynae</taxon>
        <taxon>Araneoidea</taxon>
        <taxon>Araneidae</taxon>
        <taxon>Araneus</taxon>
    </lineage>
</organism>
<keyword evidence="2" id="KW-1185">Reference proteome</keyword>
<protein>
    <submittedName>
        <fullName evidence="1">Uncharacterized protein</fullName>
    </submittedName>
</protein>
<dbReference type="Proteomes" id="UP000499080">
    <property type="component" value="Unassembled WGS sequence"/>
</dbReference>
<accession>A0A4Y2RUH5</accession>
<sequence length="100" mass="11571">MNHLKSCDWITGRSTFHSTRSHPSDYKLTKGSTVTTRQQSSPALLDWLQLFAQYPVPDWTPLHPCFLADYSIVDTPDFCSSYHPHHAKVCVDRGYRIFEQ</sequence>
<evidence type="ECO:0000313" key="2">
    <source>
        <dbReference type="Proteomes" id="UP000499080"/>
    </source>
</evidence>
<name>A0A4Y2RUH5_ARAVE</name>
<comment type="caution">
    <text evidence="1">The sequence shown here is derived from an EMBL/GenBank/DDBJ whole genome shotgun (WGS) entry which is preliminary data.</text>
</comment>